<organism evidence="1 2">
    <name type="scientific">Cichlidogyrus casuarinus</name>
    <dbReference type="NCBI Taxonomy" id="1844966"/>
    <lineage>
        <taxon>Eukaryota</taxon>
        <taxon>Metazoa</taxon>
        <taxon>Spiralia</taxon>
        <taxon>Lophotrochozoa</taxon>
        <taxon>Platyhelminthes</taxon>
        <taxon>Monogenea</taxon>
        <taxon>Monopisthocotylea</taxon>
        <taxon>Dactylogyridea</taxon>
        <taxon>Ancyrocephalidae</taxon>
        <taxon>Cichlidogyrus</taxon>
    </lineage>
</organism>
<evidence type="ECO:0000313" key="1">
    <source>
        <dbReference type="EMBL" id="KAL3315718.1"/>
    </source>
</evidence>
<name>A0ABD2Q8J1_9PLAT</name>
<evidence type="ECO:0000313" key="2">
    <source>
        <dbReference type="Proteomes" id="UP001626550"/>
    </source>
</evidence>
<protein>
    <submittedName>
        <fullName evidence="1">Uncharacterized protein</fullName>
    </submittedName>
</protein>
<reference evidence="1 2" key="1">
    <citation type="submission" date="2024-11" db="EMBL/GenBank/DDBJ databases">
        <title>Adaptive evolution of stress response genes in parasites aligns with host niche diversity.</title>
        <authorList>
            <person name="Hahn C."/>
            <person name="Resl P."/>
        </authorList>
    </citation>
    <scope>NUCLEOTIDE SEQUENCE [LARGE SCALE GENOMIC DNA]</scope>
    <source>
        <strain evidence="1">EGGRZ-B1_66</strain>
        <tissue evidence="1">Body</tissue>
    </source>
</reference>
<dbReference type="AlphaFoldDB" id="A0ABD2Q8J1"/>
<comment type="caution">
    <text evidence="1">The sequence shown here is derived from an EMBL/GenBank/DDBJ whole genome shotgun (WGS) entry which is preliminary data.</text>
</comment>
<accession>A0ABD2Q8J1</accession>
<dbReference type="Proteomes" id="UP001626550">
    <property type="component" value="Unassembled WGS sequence"/>
</dbReference>
<dbReference type="EMBL" id="JBJKFK010000681">
    <property type="protein sequence ID" value="KAL3315718.1"/>
    <property type="molecule type" value="Genomic_DNA"/>
</dbReference>
<sequence length="131" mass="15470">MPHHHRVRSFREKEQLYNKLEDYCNIQPQPTWVFHHGGEEEKASSEKILVTKWTHLRPLISEEKFTRGVSIPNYSRKPHKGQKSLLPKPKKLVYFPKDAGRQVKPKIDVSRPLEERSKFERLDLGFLSAVK</sequence>
<keyword evidence="2" id="KW-1185">Reference proteome</keyword>
<gene>
    <name evidence="1" type="ORF">Ciccas_005649</name>
</gene>
<proteinExistence type="predicted"/>